<organism evidence="3 4">
    <name type="scientific">Trichogramma kaykai</name>
    <dbReference type="NCBI Taxonomy" id="54128"/>
    <lineage>
        <taxon>Eukaryota</taxon>
        <taxon>Metazoa</taxon>
        <taxon>Ecdysozoa</taxon>
        <taxon>Arthropoda</taxon>
        <taxon>Hexapoda</taxon>
        <taxon>Insecta</taxon>
        <taxon>Pterygota</taxon>
        <taxon>Neoptera</taxon>
        <taxon>Endopterygota</taxon>
        <taxon>Hymenoptera</taxon>
        <taxon>Apocrita</taxon>
        <taxon>Proctotrupomorpha</taxon>
        <taxon>Chalcidoidea</taxon>
        <taxon>Trichogrammatidae</taxon>
        <taxon>Trichogramma</taxon>
    </lineage>
</organism>
<reference evidence="3 4" key="1">
    <citation type="journal article" date="2024" name="bioRxiv">
        <title>A reference genome for Trichogramma kaykai: A tiny desert-dwelling parasitoid wasp with competing sex-ratio distorters.</title>
        <authorList>
            <person name="Culotta J."/>
            <person name="Lindsey A.R."/>
        </authorList>
    </citation>
    <scope>NUCLEOTIDE SEQUENCE [LARGE SCALE GENOMIC DNA]</scope>
    <source>
        <strain evidence="3 4">KSX58</strain>
    </source>
</reference>
<gene>
    <name evidence="3" type="ORF">TKK_003972</name>
</gene>
<evidence type="ECO:0000313" key="4">
    <source>
        <dbReference type="Proteomes" id="UP001627154"/>
    </source>
</evidence>
<dbReference type="EMBL" id="JBJJXI010000032">
    <property type="protein sequence ID" value="KAL3402788.1"/>
    <property type="molecule type" value="Genomic_DNA"/>
</dbReference>
<feature type="transmembrane region" description="Helical" evidence="2">
    <location>
        <begin position="29"/>
        <end position="48"/>
    </location>
</feature>
<dbReference type="Proteomes" id="UP001627154">
    <property type="component" value="Unassembled WGS sequence"/>
</dbReference>
<keyword evidence="2" id="KW-1133">Transmembrane helix</keyword>
<dbReference type="AlphaFoldDB" id="A0ABD2XBN2"/>
<comment type="caution">
    <text evidence="3">The sequence shown here is derived from an EMBL/GenBank/DDBJ whole genome shotgun (WGS) entry which is preliminary data.</text>
</comment>
<keyword evidence="2" id="KW-0472">Membrane</keyword>
<proteinExistence type="predicted"/>
<keyword evidence="4" id="KW-1185">Reference proteome</keyword>
<evidence type="ECO:0000256" key="2">
    <source>
        <dbReference type="SAM" id="Phobius"/>
    </source>
</evidence>
<sequence length="66" mass="7325">MKELPDHGQKVGAGLESSREMHRGGATQHYWLAFLVDFGLVVLVAAASHEIDDESSSDRSTFQVFY</sequence>
<protein>
    <submittedName>
        <fullName evidence="3">Uncharacterized protein</fullName>
    </submittedName>
</protein>
<keyword evidence="2" id="KW-0812">Transmembrane</keyword>
<evidence type="ECO:0000256" key="1">
    <source>
        <dbReference type="SAM" id="MobiDB-lite"/>
    </source>
</evidence>
<name>A0ABD2XBN2_9HYME</name>
<feature type="region of interest" description="Disordered" evidence="1">
    <location>
        <begin position="1"/>
        <end position="20"/>
    </location>
</feature>
<accession>A0ABD2XBN2</accession>
<evidence type="ECO:0000313" key="3">
    <source>
        <dbReference type="EMBL" id="KAL3402788.1"/>
    </source>
</evidence>